<organism evidence="1 2">
    <name type="scientific">Diphasiastrum complanatum</name>
    <name type="common">Issler's clubmoss</name>
    <name type="synonym">Lycopodium complanatum</name>
    <dbReference type="NCBI Taxonomy" id="34168"/>
    <lineage>
        <taxon>Eukaryota</taxon>
        <taxon>Viridiplantae</taxon>
        <taxon>Streptophyta</taxon>
        <taxon>Embryophyta</taxon>
        <taxon>Tracheophyta</taxon>
        <taxon>Lycopodiopsida</taxon>
        <taxon>Lycopodiales</taxon>
        <taxon>Lycopodiaceae</taxon>
        <taxon>Lycopodioideae</taxon>
        <taxon>Diphasiastrum</taxon>
    </lineage>
</organism>
<evidence type="ECO:0000313" key="2">
    <source>
        <dbReference type="Proteomes" id="UP001162992"/>
    </source>
</evidence>
<accession>A0ACC2E9C6</accession>
<proteinExistence type="predicted"/>
<sequence>MVLCTAYLLAFIALFLALRNKKYILLRNNMVKSFQSTLLVLDLNLLTSSSFVHQTPCFYLTTINVVFFCASMLVVVPHFVFKTLSFKTSCMINMGNKLKHRRNV</sequence>
<reference evidence="2" key="1">
    <citation type="journal article" date="2024" name="Proc. Natl. Acad. Sci. U.S.A.">
        <title>Extraordinary preservation of gene collinearity over three hundred million years revealed in homosporous lycophytes.</title>
        <authorList>
            <person name="Li C."/>
            <person name="Wickell D."/>
            <person name="Kuo L.Y."/>
            <person name="Chen X."/>
            <person name="Nie B."/>
            <person name="Liao X."/>
            <person name="Peng D."/>
            <person name="Ji J."/>
            <person name="Jenkins J."/>
            <person name="Williams M."/>
            <person name="Shu S."/>
            <person name="Plott C."/>
            <person name="Barry K."/>
            <person name="Rajasekar S."/>
            <person name="Grimwood J."/>
            <person name="Han X."/>
            <person name="Sun S."/>
            <person name="Hou Z."/>
            <person name="He W."/>
            <person name="Dai G."/>
            <person name="Sun C."/>
            <person name="Schmutz J."/>
            <person name="Leebens-Mack J.H."/>
            <person name="Li F.W."/>
            <person name="Wang L."/>
        </authorList>
    </citation>
    <scope>NUCLEOTIDE SEQUENCE [LARGE SCALE GENOMIC DNA]</scope>
    <source>
        <strain evidence="2">cv. PW_Plant_1</strain>
    </source>
</reference>
<name>A0ACC2E9C6_DIPCM</name>
<protein>
    <submittedName>
        <fullName evidence="1">Uncharacterized protein</fullName>
    </submittedName>
</protein>
<comment type="caution">
    <text evidence="1">The sequence shown here is derived from an EMBL/GenBank/DDBJ whole genome shotgun (WGS) entry which is preliminary data.</text>
</comment>
<dbReference type="Proteomes" id="UP001162992">
    <property type="component" value="Chromosome 3"/>
</dbReference>
<gene>
    <name evidence="1" type="ORF">O6H91_03G091000</name>
</gene>
<evidence type="ECO:0000313" key="1">
    <source>
        <dbReference type="EMBL" id="KAJ7562970.1"/>
    </source>
</evidence>
<keyword evidence="2" id="KW-1185">Reference proteome</keyword>
<dbReference type="EMBL" id="CM055094">
    <property type="protein sequence ID" value="KAJ7562970.1"/>
    <property type="molecule type" value="Genomic_DNA"/>
</dbReference>